<dbReference type="Proteomes" id="UP000064967">
    <property type="component" value="Chromosome"/>
</dbReference>
<accession>A0A0K1Q7K0</accession>
<dbReference type="STRING" id="1391654.AKJ09_08305"/>
<gene>
    <name evidence="1" type="ORF">AKJ09_08305</name>
</gene>
<evidence type="ECO:0000313" key="2">
    <source>
        <dbReference type="Proteomes" id="UP000064967"/>
    </source>
</evidence>
<dbReference type="EMBL" id="CP012333">
    <property type="protein sequence ID" value="AKV01642.1"/>
    <property type="molecule type" value="Genomic_DNA"/>
</dbReference>
<sequence>MAAGLTDDKQSAFVSAAAVKGSYPDGIEIELGSASIQVGRQSEVQAGAGRAGYHGEGVSVAAEAFTASAQFGAENPDGSVGLNAGLSATAASVEATVKHSGNSVTLGLAAGVGASGSVGVRDDDKDGKKEICARAAFEFVIIGGCIELPTFVRP</sequence>
<reference evidence="1 2" key="1">
    <citation type="submission" date="2015-08" db="EMBL/GenBank/DDBJ databases">
        <authorList>
            <person name="Babu N.S."/>
            <person name="Beckwith C.J."/>
            <person name="Beseler K.G."/>
            <person name="Brison A."/>
            <person name="Carone J.V."/>
            <person name="Caskin T.P."/>
            <person name="Diamond M."/>
            <person name="Durham M.E."/>
            <person name="Foxe J.M."/>
            <person name="Go M."/>
            <person name="Henderson B.A."/>
            <person name="Jones I.B."/>
            <person name="McGettigan J.A."/>
            <person name="Micheletti S.J."/>
            <person name="Nasrallah M.E."/>
            <person name="Ortiz D."/>
            <person name="Piller C.R."/>
            <person name="Privatt S.R."/>
            <person name="Schneider S.L."/>
            <person name="Sharp S."/>
            <person name="Smith T.C."/>
            <person name="Stanton J.D."/>
            <person name="Ullery H.E."/>
            <person name="Wilson R.J."/>
            <person name="Serrano M.G."/>
            <person name="Buck G."/>
            <person name="Lee V."/>
            <person name="Wang Y."/>
            <person name="Carvalho R."/>
            <person name="Voegtly L."/>
            <person name="Shi R."/>
            <person name="Duckworth R."/>
            <person name="Johnson A."/>
            <person name="Loviza R."/>
            <person name="Walstead R."/>
            <person name="Shah Z."/>
            <person name="Kiflezghi M."/>
            <person name="Wade K."/>
            <person name="Ball S.L."/>
            <person name="Bradley K.W."/>
            <person name="Asai D.J."/>
            <person name="Bowman C.A."/>
            <person name="Russell D.A."/>
            <person name="Pope W.H."/>
            <person name="Jacobs-Sera D."/>
            <person name="Hendrix R.W."/>
            <person name="Hatfull G.F."/>
        </authorList>
    </citation>
    <scope>NUCLEOTIDE SEQUENCE [LARGE SCALE GENOMIC DNA]</scope>
    <source>
        <strain evidence="1 2">DSM 27648</strain>
    </source>
</reference>
<evidence type="ECO:0000313" key="1">
    <source>
        <dbReference type="EMBL" id="AKV01642.1"/>
    </source>
</evidence>
<dbReference type="KEGG" id="llu:AKJ09_08305"/>
<proteinExistence type="predicted"/>
<keyword evidence="2" id="KW-1185">Reference proteome</keyword>
<name>A0A0K1Q7K0_9BACT</name>
<dbReference type="AlphaFoldDB" id="A0A0K1Q7K0"/>
<organism evidence="1 2">
    <name type="scientific">Labilithrix luteola</name>
    <dbReference type="NCBI Taxonomy" id="1391654"/>
    <lineage>
        <taxon>Bacteria</taxon>
        <taxon>Pseudomonadati</taxon>
        <taxon>Myxococcota</taxon>
        <taxon>Polyangia</taxon>
        <taxon>Polyangiales</taxon>
        <taxon>Labilitrichaceae</taxon>
        <taxon>Labilithrix</taxon>
    </lineage>
</organism>
<protein>
    <submittedName>
        <fullName evidence="1">Uncharacterized protein</fullName>
    </submittedName>
</protein>